<feature type="region of interest" description="Disordered" evidence="5">
    <location>
        <begin position="233"/>
        <end position="257"/>
    </location>
</feature>
<keyword evidence="8" id="KW-1185">Reference proteome</keyword>
<proteinExistence type="predicted"/>
<evidence type="ECO:0000256" key="3">
    <source>
        <dbReference type="ARBA" id="ARBA00022833"/>
    </source>
</evidence>
<dbReference type="InterPro" id="IPR017907">
    <property type="entry name" value="Znf_RING_CS"/>
</dbReference>
<evidence type="ECO:0000256" key="2">
    <source>
        <dbReference type="ARBA" id="ARBA00022771"/>
    </source>
</evidence>
<protein>
    <recommendedName>
        <fullName evidence="6">RING-type domain-containing protein</fullName>
    </recommendedName>
</protein>
<organism evidence="7 8">
    <name type="scientific">Gymnopilus dilepis</name>
    <dbReference type="NCBI Taxonomy" id="231916"/>
    <lineage>
        <taxon>Eukaryota</taxon>
        <taxon>Fungi</taxon>
        <taxon>Dikarya</taxon>
        <taxon>Basidiomycota</taxon>
        <taxon>Agaricomycotina</taxon>
        <taxon>Agaricomycetes</taxon>
        <taxon>Agaricomycetidae</taxon>
        <taxon>Agaricales</taxon>
        <taxon>Agaricineae</taxon>
        <taxon>Hymenogastraceae</taxon>
        <taxon>Gymnopilus</taxon>
    </lineage>
</organism>
<accession>A0A409VJP9</accession>
<dbReference type="Proteomes" id="UP000284706">
    <property type="component" value="Unassembled WGS sequence"/>
</dbReference>
<dbReference type="GO" id="GO:0008270">
    <property type="term" value="F:zinc ion binding"/>
    <property type="evidence" value="ECO:0007669"/>
    <property type="project" value="UniProtKB-KW"/>
</dbReference>
<dbReference type="InParanoid" id="A0A409VJP9"/>
<dbReference type="InterPro" id="IPR001841">
    <property type="entry name" value="Znf_RING"/>
</dbReference>
<dbReference type="EMBL" id="NHYE01005629">
    <property type="protein sequence ID" value="PPQ66491.1"/>
    <property type="molecule type" value="Genomic_DNA"/>
</dbReference>
<dbReference type="Gene3D" id="3.30.40.10">
    <property type="entry name" value="Zinc/RING finger domain, C3HC4 (zinc finger)"/>
    <property type="match status" value="1"/>
</dbReference>
<dbReference type="SUPFAM" id="SSF57850">
    <property type="entry name" value="RING/U-box"/>
    <property type="match status" value="1"/>
</dbReference>
<dbReference type="InterPro" id="IPR013083">
    <property type="entry name" value="Znf_RING/FYVE/PHD"/>
</dbReference>
<dbReference type="SMART" id="SM00184">
    <property type="entry name" value="RING"/>
    <property type="match status" value="1"/>
</dbReference>
<dbReference type="InterPro" id="IPR052583">
    <property type="entry name" value="ATP-helicase/E3_Ub-Ligase"/>
</dbReference>
<dbReference type="PROSITE" id="PS50089">
    <property type="entry name" value="ZF_RING_2"/>
    <property type="match status" value="1"/>
</dbReference>
<dbReference type="PANTHER" id="PTHR45865:SF1">
    <property type="entry name" value="E3 UBIQUITIN-PROTEIN LIGASE SHPRH"/>
    <property type="match status" value="1"/>
</dbReference>
<evidence type="ECO:0000259" key="6">
    <source>
        <dbReference type="PROSITE" id="PS50089"/>
    </source>
</evidence>
<keyword evidence="1" id="KW-0479">Metal-binding</keyword>
<dbReference type="Pfam" id="PF13445">
    <property type="entry name" value="zf-RING_UBOX"/>
    <property type="match status" value="1"/>
</dbReference>
<dbReference type="InterPro" id="IPR027370">
    <property type="entry name" value="Znf-RING_euk"/>
</dbReference>
<evidence type="ECO:0000256" key="5">
    <source>
        <dbReference type="SAM" id="MobiDB-lite"/>
    </source>
</evidence>
<comment type="caution">
    <text evidence="7">The sequence shown here is derived from an EMBL/GenBank/DDBJ whole genome shotgun (WGS) entry which is preliminary data.</text>
</comment>
<evidence type="ECO:0000256" key="4">
    <source>
        <dbReference type="PROSITE-ProRule" id="PRU00175"/>
    </source>
</evidence>
<evidence type="ECO:0000256" key="1">
    <source>
        <dbReference type="ARBA" id="ARBA00022723"/>
    </source>
</evidence>
<name>A0A409VJP9_9AGAR</name>
<dbReference type="PROSITE" id="PS00518">
    <property type="entry name" value="ZF_RING_1"/>
    <property type="match status" value="1"/>
</dbReference>
<dbReference type="STRING" id="231916.A0A409VJP9"/>
<reference evidence="7 8" key="1">
    <citation type="journal article" date="2018" name="Evol. Lett.">
        <title>Horizontal gene cluster transfer increased hallucinogenic mushroom diversity.</title>
        <authorList>
            <person name="Reynolds H.T."/>
            <person name="Vijayakumar V."/>
            <person name="Gluck-Thaler E."/>
            <person name="Korotkin H.B."/>
            <person name="Matheny P.B."/>
            <person name="Slot J.C."/>
        </authorList>
    </citation>
    <scope>NUCLEOTIDE SEQUENCE [LARGE SCALE GENOMIC DNA]</scope>
    <source>
        <strain evidence="7 8">SRW20</strain>
    </source>
</reference>
<evidence type="ECO:0000313" key="8">
    <source>
        <dbReference type="Proteomes" id="UP000284706"/>
    </source>
</evidence>
<dbReference type="OrthoDB" id="3129882at2759"/>
<keyword evidence="2 4" id="KW-0863">Zinc-finger</keyword>
<feature type="domain" description="RING-type" evidence="6">
    <location>
        <begin position="123"/>
        <end position="177"/>
    </location>
</feature>
<gene>
    <name evidence="7" type="ORF">CVT26_011179</name>
</gene>
<evidence type="ECO:0000313" key="7">
    <source>
        <dbReference type="EMBL" id="PPQ66491.1"/>
    </source>
</evidence>
<sequence>MERAHPVFVQKDPQPIVRLPHFPPASIFMPAASRQQSTPPARTLTTSPIDLATDRIIVTLDRFVTTAELKRAYRQWSLLRQEQAKISRELTEARNSLKAILKLDANFSEEMQLATSMKNMIICPICRNFMSNIIVRLQECGHVFCHGCIHHWELTLRDGLDEENNNHPRQLMCPLCRKDIFLPVAKEPSLRFFVRFLTMLDTLESEENDQEAQLKSRLYIEVPQETLGISRRRVVPPSDLQSERRNSPAPHAHFPTTRRLRRHSVDVRFIDEEL</sequence>
<keyword evidence="3" id="KW-0862">Zinc</keyword>
<dbReference type="AlphaFoldDB" id="A0A409VJP9"/>
<dbReference type="PANTHER" id="PTHR45865">
    <property type="entry name" value="E3 UBIQUITIN-PROTEIN LIGASE SHPRH FAMILY MEMBER"/>
    <property type="match status" value="1"/>
</dbReference>